<evidence type="ECO:0000313" key="8">
    <source>
        <dbReference type="EMBL" id="MFA9949703.1"/>
    </source>
</evidence>
<keyword evidence="9" id="KW-1185">Reference proteome</keyword>
<dbReference type="InterPro" id="IPR018659">
    <property type="entry name" value="DUF2090"/>
</dbReference>
<evidence type="ECO:0000256" key="2">
    <source>
        <dbReference type="ARBA" id="ARBA00022679"/>
    </source>
</evidence>
<name>A0ABV4UDI3_9RHOO</name>
<comment type="caution">
    <text evidence="8">The sequence shown here is derived from an EMBL/GenBank/DDBJ whole genome shotgun (WGS) entry which is preliminary data.</text>
</comment>
<dbReference type="InterPro" id="IPR030830">
    <property type="entry name" value="Myo_inos_IolC"/>
</dbReference>
<evidence type="ECO:0000259" key="6">
    <source>
        <dbReference type="Pfam" id="PF00294"/>
    </source>
</evidence>
<dbReference type="RefSeq" id="WP_418890813.1">
    <property type="nucleotide sequence ID" value="NZ_JBEUWX010000002.1"/>
</dbReference>
<comment type="similarity">
    <text evidence="1">Belongs to the carbohydrate kinase PfkB family.</text>
</comment>
<sequence length="650" mass="72160">MKNKTQFAAGRRFEIASIGRLAVDLYANQYGCDLENVSTFAKYLGGSSGNVAFGCARFGLRSAMITRVGNEQMGRFLIKTLADEGCDVSQIKVDPERMTALAILGIKDRQTFPLLFYRDNCADMAFGPEDVNEAFIADCMALHITGTHFSTPRVRSGSLLALEYARRHNVRTLLDIDFRPVLWGLTTPGDGETRYIPSLAVTRHFQEILPHFDLIVGTEEEFNIAGGAQDLRVSLQAVRKLTPATLVIKLGARGCAVIEGEIPACLDQVFSVPSPRVEVLNLLGAGDAFLAGFLSGWLRGADYGVCCRRGNASGALVVARHACAPAMPTEAELDYFLAHADCLTEPAHDLTLNWLHHVTPKRRIWNEVFIFAFDHRSQLYELARQAGVSEKRLPHLKKLLVDTVALTEERLGLAGRIGALIDDLYGEDALHAATGRGWWIGRPVERPESNPVVFEAVGPIAAVLEHWPKEQIVKCLVFYHPDDPAPRRQAQENQMRTLSEAATSSGHELLLELIPAIPGDPSHEAPGNDDSVIRAMTRFYDLGIRPDWWKLPPQSAENWQRIDTLIAQRDPYSRGVVMLGLNAPIERLITAFAEARHSRSCRGFAVGRSIFHAPAQDWLHGRIDDAELIRRCCTSFERLIRAWQAIHADH</sequence>
<dbReference type="InterPro" id="IPR011611">
    <property type="entry name" value="PfkB_dom"/>
</dbReference>
<dbReference type="EMBL" id="JBEUWX010000002">
    <property type="protein sequence ID" value="MFA9949703.1"/>
    <property type="molecule type" value="Genomic_DNA"/>
</dbReference>
<dbReference type="InterPro" id="IPR023314">
    <property type="entry name" value="Myo_inos_IolC-like_sf"/>
</dbReference>
<dbReference type="SUPFAM" id="SSF53613">
    <property type="entry name" value="Ribokinase-like"/>
    <property type="match status" value="1"/>
</dbReference>
<organism evidence="8 9">
    <name type="scientific">Dentiradicibacter hellwigii</name>
    <dbReference type="NCBI Taxonomy" id="3149053"/>
    <lineage>
        <taxon>Bacteria</taxon>
        <taxon>Pseudomonadati</taxon>
        <taxon>Pseudomonadota</taxon>
        <taxon>Betaproteobacteria</taxon>
        <taxon>Rhodocyclales</taxon>
        <taxon>Rhodocyclaceae</taxon>
        <taxon>Dentiradicibacter</taxon>
    </lineage>
</organism>
<evidence type="ECO:0000256" key="5">
    <source>
        <dbReference type="ARBA" id="ARBA00022840"/>
    </source>
</evidence>
<protein>
    <submittedName>
        <fullName evidence="8">5-dehydro-2-deoxygluconokinase</fullName>
        <ecNumber evidence="8">2.7.1.92</ecNumber>
    </submittedName>
</protein>
<dbReference type="Gene3D" id="3.40.1190.20">
    <property type="match status" value="1"/>
</dbReference>
<dbReference type="NCBIfam" id="TIGR04382">
    <property type="entry name" value="myo_inos_iolC_N"/>
    <property type="match status" value="1"/>
</dbReference>
<keyword evidence="4" id="KW-0418">Kinase</keyword>
<keyword evidence="3" id="KW-0547">Nucleotide-binding</keyword>
<keyword evidence="5" id="KW-0067">ATP-binding</keyword>
<dbReference type="GO" id="GO:0047590">
    <property type="term" value="F:5-dehydro-2-deoxygluconokinase activity"/>
    <property type="evidence" value="ECO:0007669"/>
    <property type="project" value="UniProtKB-EC"/>
</dbReference>
<keyword evidence="2 8" id="KW-0808">Transferase</keyword>
<dbReference type="InterPro" id="IPR029056">
    <property type="entry name" value="Ribokinase-like"/>
</dbReference>
<dbReference type="Pfam" id="PF00294">
    <property type="entry name" value="PfkB"/>
    <property type="match status" value="1"/>
</dbReference>
<dbReference type="EC" id="2.7.1.92" evidence="8"/>
<evidence type="ECO:0000256" key="4">
    <source>
        <dbReference type="ARBA" id="ARBA00022777"/>
    </source>
</evidence>
<dbReference type="Gene3D" id="3.20.20.70">
    <property type="entry name" value="Aldolase class I"/>
    <property type="match status" value="1"/>
</dbReference>
<dbReference type="Pfam" id="PF09863">
    <property type="entry name" value="DUF2090"/>
    <property type="match status" value="1"/>
</dbReference>
<gene>
    <name evidence="8" type="primary">iolC</name>
    <name evidence="8" type="ORF">ABCS64_05065</name>
</gene>
<dbReference type="Proteomes" id="UP001574673">
    <property type="component" value="Unassembled WGS sequence"/>
</dbReference>
<evidence type="ECO:0000259" key="7">
    <source>
        <dbReference type="Pfam" id="PF09863"/>
    </source>
</evidence>
<evidence type="ECO:0000256" key="1">
    <source>
        <dbReference type="ARBA" id="ARBA00010688"/>
    </source>
</evidence>
<accession>A0ABV4UDI3</accession>
<dbReference type="Gene3D" id="2.20.150.10">
    <property type="entry name" value="putative 5-dehydro-2- deoxygluconokinase"/>
    <property type="match status" value="1"/>
</dbReference>
<dbReference type="PANTHER" id="PTHR43085">
    <property type="entry name" value="HEXOKINASE FAMILY MEMBER"/>
    <property type="match status" value="1"/>
</dbReference>
<reference evidence="9" key="1">
    <citation type="submission" date="2024-06" db="EMBL/GenBank/DDBJ databases">
        <title>Radixoralia hellwigii gen. nov., sp nov., isolated from a root canal in the human oral cavity.</title>
        <authorList>
            <person name="Bartsch S."/>
            <person name="Wittmer A."/>
            <person name="Schulz A.-K."/>
            <person name="Neumann-Schaal M."/>
            <person name="Wolf J."/>
            <person name="Gronow S."/>
            <person name="Tennert C."/>
            <person name="Haecker G."/>
            <person name="Cieplik F."/>
            <person name="Al-Ahmad A."/>
        </authorList>
    </citation>
    <scope>NUCLEOTIDE SEQUENCE [LARGE SCALE GENOMIC DNA]</scope>
    <source>
        <strain evidence="9">Wk13</strain>
    </source>
</reference>
<proteinExistence type="inferred from homology"/>
<dbReference type="InterPro" id="IPR050306">
    <property type="entry name" value="PfkB_Carbo_kinase"/>
</dbReference>
<dbReference type="CDD" id="cd01166">
    <property type="entry name" value="KdgK"/>
    <property type="match status" value="1"/>
</dbReference>
<evidence type="ECO:0000313" key="9">
    <source>
        <dbReference type="Proteomes" id="UP001574673"/>
    </source>
</evidence>
<feature type="domain" description="Carbohydrate kinase PfkB" evidence="6">
    <location>
        <begin position="14"/>
        <end position="329"/>
    </location>
</feature>
<dbReference type="PANTHER" id="PTHR43085:SF49">
    <property type="entry name" value="5-DEHYDRO-2-DEOXYGLUCONOKINASE"/>
    <property type="match status" value="1"/>
</dbReference>
<evidence type="ECO:0000256" key="3">
    <source>
        <dbReference type="ARBA" id="ARBA00022741"/>
    </source>
</evidence>
<feature type="domain" description="DUF2090" evidence="7">
    <location>
        <begin position="332"/>
        <end position="645"/>
    </location>
</feature>
<dbReference type="InterPro" id="IPR013785">
    <property type="entry name" value="Aldolase_TIM"/>
</dbReference>